<dbReference type="Proteomes" id="UP000286773">
    <property type="component" value="Unassembled WGS sequence"/>
</dbReference>
<organism evidence="2 3">
    <name type="scientific">Vagococcus acidifermentans</name>
    <dbReference type="NCBI Taxonomy" id="564710"/>
    <lineage>
        <taxon>Bacteria</taxon>
        <taxon>Bacillati</taxon>
        <taxon>Bacillota</taxon>
        <taxon>Bacilli</taxon>
        <taxon>Lactobacillales</taxon>
        <taxon>Enterococcaceae</taxon>
        <taxon>Vagococcus</taxon>
    </lineage>
</organism>
<proteinExistence type="predicted"/>
<dbReference type="InterPro" id="IPR025948">
    <property type="entry name" value="HTH-like_dom"/>
</dbReference>
<dbReference type="InterPro" id="IPR050900">
    <property type="entry name" value="Transposase_IS3/IS150/IS904"/>
</dbReference>
<evidence type="ECO:0000259" key="1">
    <source>
        <dbReference type="Pfam" id="PF13276"/>
    </source>
</evidence>
<dbReference type="EMBL" id="NGKC01000003">
    <property type="protein sequence ID" value="RSU13458.1"/>
    <property type="molecule type" value="Genomic_DNA"/>
</dbReference>
<dbReference type="OrthoDB" id="9781005at2"/>
<name>A0A430AZH3_9ENTE</name>
<keyword evidence="3" id="KW-1185">Reference proteome</keyword>
<dbReference type="Pfam" id="PF13276">
    <property type="entry name" value="HTH_21"/>
    <property type="match status" value="1"/>
</dbReference>
<feature type="domain" description="HTH-like" evidence="1">
    <location>
        <begin position="57"/>
        <end position="100"/>
    </location>
</feature>
<dbReference type="PANTHER" id="PTHR46889">
    <property type="entry name" value="TRANSPOSASE INSF FOR INSERTION SEQUENCE IS3B-RELATED"/>
    <property type="match status" value="1"/>
</dbReference>
<evidence type="ECO:0000313" key="3">
    <source>
        <dbReference type="Proteomes" id="UP000286773"/>
    </source>
</evidence>
<dbReference type="AlphaFoldDB" id="A0A430AZH3"/>
<sequence length="131" mass="15588">MKKVPGLSQEKPKVIFSFIQENKEQLSVVRACKYFNVSRAGYYVFCHRKTTALELENESLSALLVDLFKQHKGRYGARRLTFILWRDYQLRVSRRRITRLWYGNPFFDKIYKVSFLLSCYPIALDSEPPRL</sequence>
<dbReference type="PANTHER" id="PTHR46889:SF5">
    <property type="entry name" value="INTEGRASE PROTEIN"/>
    <property type="match status" value="1"/>
</dbReference>
<reference evidence="2 3" key="1">
    <citation type="submission" date="2017-05" db="EMBL/GenBank/DDBJ databases">
        <title>Vagococcus spp. assemblies.</title>
        <authorList>
            <person name="Gulvik C.A."/>
        </authorList>
    </citation>
    <scope>NUCLEOTIDE SEQUENCE [LARGE SCALE GENOMIC DNA]</scope>
    <source>
        <strain evidence="2 3">LMG 24798</strain>
    </source>
</reference>
<accession>A0A430AZH3</accession>
<protein>
    <recommendedName>
        <fullName evidence="1">HTH-like domain-containing protein</fullName>
    </recommendedName>
</protein>
<evidence type="ECO:0000313" key="2">
    <source>
        <dbReference type="EMBL" id="RSU13458.1"/>
    </source>
</evidence>
<comment type="caution">
    <text evidence="2">The sequence shown here is derived from an EMBL/GenBank/DDBJ whole genome shotgun (WGS) entry which is preliminary data.</text>
</comment>
<gene>
    <name evidence="2" type="ORF">CBF27_04580</name>
</gene>